<reference evidence="2" key="1">
    <citation type="submission" date="2020-02" db="EMBL/GenBank/DDBJ databases">
        <authorList>
            <person name="Meier V. D."/>
        </authorList>
    </citation>
    <scope>NUCLEOTIDE SEQUENCE</scope>
    <source>
        <strain evidence="2">AVDCRST_MAG38</strain>
    </source>
</reference>
<feature type="non-terminal residue" evidence="2">
    <location>
        <position position="1"/>
    </location>
</feature>
<dbReference type="EMBL" id="CADCVJ010000152">
    <property type="protein sequence ID" value="CAA9478189.1"/>
    <property type="molecule type" value="Genomic_DNA"/>
</dbReference>
<evidence type="ECO:0000256" key="1">
    <source>
        <dbReference type="SAM" id="MobiDB-lite"/>
    </source>
</evidence>
<protein>
    <submittedName>
        <fullName evidence="2">Redox-sensitive transcriptional activator SoxR</fullName>
    </submittedName>
</protein>
<feature type="compositionally biased region" description="Basic residues" evidence="1">
    <location>
        <begin position="65"/>
        <end position="80"/>
    </location>
</feature>
<dbReference type="AlphaFoldDB" id="A0A6J4RVD7"/>
<feature type="compositionally biased region" description="Low complexity" evidence="1">
    <location>
        <begin position="81"/>
        <end position="91"/>
    </location>
</feature>
<accession>A0A6J4RVD7</accession>
<feature type="region of interest" description="Disordered" evidence="1">
    <location>
        <begin position="34"/>
        <end position="146"/>
    </location>
</feature>
<gene>
    <name evidence="2" type="ORF">AVDCRST_MAG38-1879</name>
</gene>
<name>A0A6J4RVD7_9ACTN</name>
<feature type="non-terminal residue" evidence="2">
    <location>
        <position position="146"/>
    </location>
</feature>
<organism evidence="2">
    <name type="scientific">uncultured Solirubrobacteraceae bacterium</name>
    <dbReference type="NCBI Taxonomy" id="1162706"/>
    <lineage>
        <taxon>Bacteria</taxon>
        <taxon>Bacillati</taxon>
        <taxon>Actinomycetota</taxon>
        <taxon>Thermoleophilia</taxon>
        <taxon>Solirubrobacterales</taxon>
        <taxon>Solirubrobacteraceae</taxon>
        <taxon>environmental samples</taxon>
    </lineage>
</organism>
<proteinExistence type="predicted"/>
<evidence type="ECO:0000313" key="2">
    <source>
        <dbReference type="EMBL" id="CAA9478189.1"/>
    </source>
</evidence>
<sequence>GRAADDRGGRAAQRRGGVRAALLRGAWPDLLGARGLRPPSLPPSGAAADRVHRVRPAGRHEPRRDRRRARAAALRPRSRPARVGAAVARVGGSHRRADRRARAAQGRPDRVHRLRLPVARPLPARQSRGPRRPAGRGPALLDGRPV</sequence>